<evidence type="ECO:0000256" key="2">
    <source>
        <dbReference type="SAM" id="Phobius"/>
    </source>
</evidence>
<reference evidence="3" key="2">
    <citation type="submission" date="2020-09" db="EMBL/GenBank/DDBJ databases">
        <authorList>
            <person name="Sun Q."/>
            <person name="Ohkuma M."/>
        </authorList>
    </citation>
    <scope>NUCLEOTIDE SEQUENCE</scope>
    <source>
        <strain evidence="3">JCM 4637</strain>
    </source>
</reference>
<sequence length="274" mass="30251">MTASVSGNRVGTPPQSGADTYPVVFGCAILTTLLLAAGVITLVVWGFNALVDRQRAAPFEDASVVKLTDRIPFDDGLPPRERGPESTRPQQDMDKVKDEIRENFLPLLGRPTAEVSVDCGRAALGSSPFECTARELAPVGRKALTATYTVRITNLRETRRYLGTGMKFLVERTWNQDVRPKKAPVLREAVHREAYDRAFNQFTEDYETRAAACDATIPPLLLLAPGSRTRYRCYVQGEYDWTTYRVDVGKQGEPVLTALSDEEVKSWPSAAPAA</sequence>
<proteinExistence type="predicted"/>
<evidence type="ECO:0000256" key="1">
    <source>
        <dbReference type="SAM" id="MobiDB-lite"/>
    </source>
</evidence>
<protein>
    <submittedName>
        <fullName evidence="3">Uncharacterized protein</fullName>
    </submittedName>
</protein>
<organism evidence="3 4">
    <name type="scientific">Streptomyces finlayi</name>
    <dbReference type="NCBI Taxonomy" id="67296"/>
    <lineage>
        <taxon>Bacteria</taxon>
        <taxon>Bacillati</taxon>
        <taxon>Actinomycetota</taxon>
        <taxon>Actinomycetes</taxon>
        <taxon>Kitasatosporales</taxon>
        <taxon>Streptomycetaceae</taxon>
        <taxon>Streptomyces</taxon>
    </lineage>
</organism>
<name>A0A918WZM1_9ACTN</name>
<dbReference type="AlphaFoldDB" id="A0A918WZM1"/>
<accession>A0A918WZM1</accession>
<keyword evidence="2" id="KW-0812">Transmembrane</keyword>
<dbReference type="EMBL" id="BMVC01000008">
    <property type="protein sequence ID" value="GHC98670.1"/>
    <property type="molecule type" value="Genomic_DNA"/>
</dbReference>
<evidence type="ECO:0000313" key="3">
    <source>
        <dbReference type="EMBL" id="GHC98670.1"/>
    </source>
</evidence>
<keyword evidence="2" id="KW-1133">Transmembrane helix</keyword>
<evidence type="ECO:0000313" key="4">
    <source>
        <dbReference type="Proteomes" id="UP000638353"/>
    </source>
</evidence>
<feature type="transmembrane region" description="Helical" evidence="2">
    <location>
        <begin position="20"/>
        <end position="45"/>
    </location>
</feature>
<dbReference type="RefSeq" id="WP_189824770.1">
    <property type="nucleotide sequence ID" value="NZ_BMVC01000008.1"/>
</dbReference>
<feature type="region of interest" description="Disordered" evidence="1">
    <location>
        <begin position="73"/>
        <end position="96"/>
    </location>
</feature>
<gene>
    <name evidence="3" type="ORF">GCM10010334_41350</name>
</gene>
<dbReference type="Proteomes" id="UP000638353">
    <property type="component" value="Unassembled WGS sequence"/>
</dbReference>
<keyword evidence="2" id="KW-0472">Membrane</keyword>
<reference evidence="3" key="1">
    <citation type="journal article" date="2014" name="Int. J. Syst. Evol. Microbiol.">
        <title>Complete genome sequence of Corynebacterium casei LMG S-19264T (=DSM 44701T), isolated from a smear-ripened cheese.</title>
        <authorList>
            <consortium name="US DOE Joint Genome Institute (JGI-PGF)"/>
            <person name="Walter F."/>
            <person name="Albersmeier A."/>
            <person name="Kalinowski J."/>
            <person name="Ruckert C."/>
        </authorList>
    </citation>
    <scope>NUCLEOTIDE SEQUENCE</scope>
    <source>
        <strain evidence="3">JCM 4637</strain>
    </source>
</reference>
<comment type="caution">
    <text evidence="3">The sequence shown here is derived from an EMBL/GenBank/DDBJ whole genome shotgun (WGS) entry which is preliminary data.</text>
</comment>